<evidence type="ECO:0000313" key="1">
    <source>
        <dbReference type="EMBL" id="KAG8627817.1"/>
    </source>
</evidence>
<organism evidence="1 2">
    <name type="scientific">Elsinoe batatas</name>
    <dbReference type="NCBI Taxonomy" id="2601811"/>
    <lineage>
        <taxon>Eukaryota</taxon>
        <taxon>Fungi</taxon>
        <taxon>Dikarya</taxon>
        <taxon>Ascomycota</taxon>
        <taxon>Pezizomycotina</taxon>
        <taxon>Dothideomycetes</taxon>
        <taxon>Dothideomycetidae</taxon>
        <taxon>Myriangiales</taxon>
        <taxon>Elsinoaceae</taxon>
        <taxon>Elsinoe</taxon>
    </lineage>
</organism>
<dbReference type="Proteomes" id="UP000809789">
    <property type="component" value="Unassembled WGS sequence"/>
</dbReference>
<gene>
    <name evidence="1" type="ORF">KVT40_003690</name>
</gene>
<name>A0A8K0L2B7_9PEZI</name>
<keyword evidence="2" id="KW-1185">Reference proteome</keyword>
<comment type="caution">
    <text evidence="1">The sequence shown here is derived from an EMBL/GenBank/DDBJ whole genome shotgun (WGS) entry which is preliminary data.</text>
</comment>
<reference evidence="1" key="1">
    <citation type="submission" date="2021-07" db="EMBL/GenBank/DDBJ databases">
        <title>Elsinoe batatas strain:CRI-CJ2 Genome sequencing and assembly.</title>
        <authorList>
            <person name="Huang L."/>
        </authorList>
    </citation>
    <scope>NUCLEOTIDE SEQUENCE</scope>
    <source>
        <strain evidence="1">CRI-CJ2</strain>
    </source>
</reference>
<proteinExistence type="predicted"/>
<dbReference type="AlphaFoldDB" id="A0A8K0L2B7"/>
<evidence type="ECO:0000313" key="2">
    <source>
        <dbReference type="Proteomes" id="UP000809789"/>
    </source>
</evidence>
<sequence>MRILLNDTPDRGALHTTTSLPYFEVPIKVSPSLSDSTCLLAGVATRLRLVLRVGSHTTFSLSAPCGSTENLFRVSAKEKPASEARTLFDAKIDPPRILAISMTSKTSDLASMQLYLSPH</sequence>
<dbReference type="EMBL" id="JAESVG020000004">
    <property type="protein sequence ID" value="KAG8627817.1"/>
    <property type="molecule type" value="Genomic_DNA"/>
</dbReference>
<accession>A0A8K0L2B7</accession>
<dbReference type="OrthoDB" id="10444964at2759"/>
<protein>
    <submittedName>
        <fullName evidence="1">Uncharacterized protein</fullName>
    </submittedName>
</protein>